<gene>
    <name evidence="6" type="ORF">AFUS01_LOCUS23571</name>
</gene>
<dbReference type="AlphaFoldDB" id="A0A8J2KB06"/>
<dbReference type="InterPro" id="IPR001360">
    <property type="entry name" value="Glyco_hydro_1"/>
</dbReference>
<keyword evidence="7" id="KW-1185">Reference proteome</keyword>
<dbReference type="EMBL" id="CAJVCH010285776">
    <property type="protein sequence ID" value="CAG7784912.1"/>
    <property type="molecule type" value="Genomic_DNA"/>
</dbReference>
<comment type="similarity">
    <text evidence="1 4">Belongs to the glycosyl hydrolase 1 family.</text>
</comment>
<feature type="signal peptide" evidence="5">
    <location>
        <begin position="1"/>
        <end position="25"/>
    </location>
</feature>
<dbReference type="OrthoDB" id="65569at2759"/>
<dbReference type="Pfam" id="PF00232">
    <property type="entry name" value="Glyco_hydro_1"/>
    <property type="match status" value="1"/>
</dbReference>
<dbReference type="PROSITE" id="PS00653">
    <property type="entry name" value="GLYCOSYL_HYDROL_F1_2"/>
    <property type="match status" value="1"/>
</dbReference>
<dbReference type="PANTHER" id="PTHR10353">
    <property type="entry name" value="GLYCOSYL HYDROLASE"/>
    <property type="match status" value="1"/>
</dbReference>
<evidence type="ECO:0000256" key="2">
    <source>
        <dbReference type="ARBA" id="ARBA00022801"/>
    </source>
</evidence>
<comment type="caution">
    <text evidence="6">The sequence shown here is derived from an EMBL/GenBank/DDBJ whole genome shotgun (WGS) entry which is preliminary data.</text>
</comment>
<evidence type="ECO:0000256" key="1">
    <source>
        <dbReference type="ARBA" id="ARBA00010838"/>
    </source>
</evidence>
<evidence type="ECO:0000313" key="7">
    <source>
        <dbReference type="Proteomes" id="UP000708208"/>
    </source>
</evidence>
<dbReference type="InterPro" id="IPR033132">
    <property type="entry name" value="GH_1_N_CS"/>
</dbReference>
<dbReference type="GO" id="GO:0008422">
    <property type="term" value="F:beta-glucosidase activity"/>
    <property type="evidence" value="ECO:0007669"/>
    <property type="project" value="TreeGrafter"/>
</dbReference>
<dbReference type="GO" id="GO:0005975">
    <property type="term" value="P:carbohydrate metabolic process"/>
    <property type="evidence" value="ECO:0007669"/>
    <property type="project" value="InterPro"/>
</dbReference>
<sequence>MCRKNVPFILMVVLLPSCVLQLAQARTLRNGTVPTDEEDFLYDLFPPGFKWGFATAAYQIEGGWNSDGKGPNIWDNWTHSEPSPIFDGTSGDVACDSYHRYKEDVQLLRNAGAKYYRFSISWARVLPDSSIEGGVNAPGMEYYSALIDELLANGIEP</sequence>
<keyword evidence="5" id="KW-0732">Signal</keyword>
<evidence type="ECO:0000256" key="3">
    <source>
        <dbReference type="ARBA" id="ARBA00023295"/>
    </source>
</evidence>
<keyword evidence="2" id="KW-0378">Hydrolase</keyword>
<evidence type="ECO:0008006" key="8">
    <source>
        <dbReference type="Google" id="ProtNLM"/>
    </source>
</evidence>
<evidence type="ECO:0000256" key="4">
    <source>
        <dbReference type="RuleBase" id="RU003690"/>
    </source>
</evidence>
<feature type="chain" id="PRO_5035188218" description="Beta-glucosidase" evidence="5">
    <location>
        <begin position="26"/>
        <end position="157"/>
    </location>
</feature>
<evidence type="ECO:0000313" key="6">
    <source>
        <dbReference type="EMBL" id="CAG7784912.1"/>
    </source>
</evidence>
<reference evidence="6" key="1">
    <citation type="submission" date="2021-06" db="EMBL/GenBank/DDBJ databases">
        <authorList>
            <person name="Hodson N. C."/>
            <person name="Mongue J. A."/>
            <person name="Jaron S. K."/>
        </authorList>
    </citation>
    <scope>NUCLEOTIDE SEQUENCE</scope>
</reference>
<proteinExistence type="inferred from homology"/>
<dbReference type="Proteomes" id="UP000708208">
    <property type="component" value="Unassembled WGS sequence"/>
</dbReference>
<keyword evidence="3" id="KW-0326">Glycosidase</keyword>
<organism evidence="6 7">
    <name type="scientific">Allacma fusca</name>
    <dbReference type="NCBI Taxonomy" id="39272"/>
    <lineage>
        <taxon>Eukaryota</taxon>
        <taxon>Metazoa</taxon>
        <taxon>Ecdysozoa</taxon>
        <taxon>Arthropoda</taxon>
        <taxon>Hexapoda</taxon>
        <taxon>Collembola</taxon>
        <taxon>Symphypleona</taxon>
        <taxon>Sminthuridae</taxon>
        <taxon>Allacma</taxon>
    </lineage>
</organism>
<evidence type="ECO:0000256" key="5">
    <source>
        <dbReference type="SAM" id="SignalP"/>
    </source>
</evidence>
<dbReference type="PANTHER" id="PTHR10353:SF36">
    <property type="entry name" value="LP05116P"/>
    <property type="match status" value="1"/>
</dbReference>
<protein>
    <recommendedName>
        <fullName evidence="8">Beta-glucosidase</fullName>
    </recommendedName>
</protein>
<feature type="non-terminal residue" evidence="6">
    <location>
        <position position="157"/>
    </location>
</feature>
<accession>A0A8J2KB06</accession>
<name>A0A8J2KB06_9HEXA</name>